<dbReference type="AlphaFoldDB" id="A0A5N5WWH3"/>
<protein>
    <submittedName>
        <fullName evidence="1">Uncharacterized protein</fullName>
    </submittedName>
</protein>
<name>A0A5N5WWH3_9EURO</name>
<dbReference type="Pfam" id="PF20174">
    <property type="entry name" value="DUF6540"/>
    <property type="match status" value="1"/>
</dbReference>
<accession>A0A5N5WWH3</accession>
<proteinExistence type="predicted"/>
<dbReference type="Proteomes" id="UP000326565">
    <property type="component" value="Unassembled WGS sequence"/>
</dbReference>
<evidence type="ECO:0000313" key="1">
    <source>
        <dbReference type="EMBL" id="KAB8072125.1"/>
    </source>
</evidence>
<gene>
    <name evidence="1" type="ORF">BDV29DRAFT_177908</name>
</gene>
<dbReference type="EMBL" id="ML732254">
    <property type="protein sequence ID" value="KAB8072125.1"/>
    <property type="molecule type" value="Genomic_DNA"/>
</dbReference>
<sequence>MSTHPVYLIAESGLPRDHHALFVETHEAGPSTGHIYHVKGNIQEGMIFEHRIAAEPPEELPGFCAKEKLGVVAVAEYGRVLGICEGVPVPKKQFQGAKRLYPLEPLRRCQEWVREATGALRGEGVLISECVGDYY</sequence>
<reference evidence="1 2" key="1">
    <citation type="submission" date="2019-04" db="EMBL/GenBank/DDBJ databases">
        <title>Friends and foes A comparative genomics study of 23 Aspergillus species from section Flavi.</title>
        <authorList>
            <consortium name="DOE Joint Genome Institute"/>
            <person name="Kjaerbolling I."/>
            <person name="Vesth T."/>
            <person name="Frisvad J.C."/>
            <person name="Nybo J.L."/>
            <person name="Theobald S."/>
            <person name="Kildgaard S."/>
            <person name="Isbrandt T."/>
            <person name="Kuo A."/>
            <person name="Sato A."/>
            <person name="Lyhne E.K."/>
            <person name="Kogle M.E."/>
            <person name="Wiebenga A."/>
            <person name="Kun R.S."/>
            <person name="Lubbers R.J."/>
            <person name="Makela M.R."/>
            <person name="Barry K."/>
            <person name="Chovatia M."/>
            <person name="Clum A."/>
            <person name="Daum C."/>
            <person name="Haridas S."/>
            <person name="He G."/>
            <person name="LaButti K."/>
            <person name="Lipzen A."/>
            <person name="Mondo S."/>
            <person name="Riley R."/>
            <person name="Salamov A."/>
            <person name="Simmons B.A."/>
            <person name="Magnuson J.K."/>
            <person name="Henrissat B."/>
            <person name="Mortensen U.H."/>
            <person name="Larsen T.O."/>
            <person name="Devries R.P."/>
            <person name="Grigoriev I.V."/>
            <person name="Machida M."/>
            <person name="Baker S.E."/>
            <person name="Andersen M.R."/>
        </authorList>
    </citation>
    <scope>NUCLEOTIDE SEQUENCE [LARGE SCALE GENOMIC DNA]</scope>
    <source>
        <strain evidence="1 2">CBS 151.66</strain>
    </source>
</reference>
<evidence type="ECO:0000313" key="2">
    <source>
        <dbReference type="Proteomes" id="UP000326565"/>
    </source>
</evidence>
<keyword evidence="2" id="KW-1185">Reference proteome</keyword>
<dbReference type="InterPro" id="IPR046670">
    <property type="entry name" value="DUF6540"/>
</dbReference>
<dbReference type="OrthoDB" id="4135672at2759"/>
<organism evidence="1 2">
    <name type="scientific">Aspergillus leporis</name>
    <dbReference type="NCBI Taxonomy" id="41062"/>
    <lineage>
        <taxon>Eukaryota</taxon>
        <taxon>Fungi</taxon>
        <taxon>Dikarya</taxon>
        <taxon>Ascomycota</taxon>
        <taxon>Pezizomycotina</taxon>
        <taxon>Eurotiomycetes</taxon>
        <taxon>Eurotiomycetidae</taxon>
        <taxon>Eurotiales</taxon>
        <taxon>Aspergillaceae</taxon>
        <taxon>Aspergillus</taxon>
        <taxon>Aspergillus subgen. Circumdati</taxon>
    </lineage>
</organism>